<keyword evidence="1" id="KW-0812">Transmembrane</keyword>
<accession>A0ABR0KU92</accession>
<name>A0ABR0KU92_9PEZI</name>
<feature type="transmembrane region" description="Helical" evidence="1">
    <location>
        <begin position="9"/>
        <end position="33"/>
    </location>
</feature>
<comment type="caution">
    <text evidence="2">The sequence shown here is derived from an EMBL/GenBank/DDBJ whole genome shotgun (WGS) entry which is preliminary data.</text>
</comment>
<gene>
    <name evidence="2" type="ORF">LTR16_001177</name>
</gene>
<evidence type="ECO:0000256" key="1">
    <source>
        <dbReference type="SAM" id="Phobius"/>
    </source>
</evidence>
<evidence type="ECO:0000313" key="2">
    <source>
        <dbReference type="EMBL" id="KAK5130923.1"/>
    </source>
</evidence>
<dbReference type="EMBL" id="JAVRRA010024672">
    <property type="protein sequence ID" value="KAK5130923.1"/>
    <property type="molecule type" value="Genomic_DNA"/>
</dbReference>
<dbReference type="InterPro" id="IPR024316">
    <property type="entry name" value="APQ12"/>
</dbReference>
<dbReference type="Proteomes" id="UP001357485">
    <property type="component" value="Unassembled WGS sequence"/>
</dbReference>
<feature type="non-terminal residue" evidence="2">
    <location>
        <position position="1"/>
    </location>
</feature>
<reference evidence="2 3" key="1">
    <citation type="submission" date="2023-08" db="EMBL/GenBank/DDBJ databases">
        <title>Black Yeasts Isolated from many extreme environments.</title>
        <authorList>
            <person name="Coleine C."/>
            <person name="Stajich J.E."/>
            <person name="Selbmann L."/>
        </authorList>
    </citation>
    <scope>NUCLEOTIDE SEQUENCE [LARGE SCALE GENOMIC DNA]</scope>
    <source>
        <strain evidence="2 3">CCFEE 536</strain>
    </source>
</reference>
<keyword evidence="1" id="KW-0472">Membrane</keyword>
<dbReference type="Pfam" id="PF12716">
    <property type="entry name" value="Apq12"/>
    <property type="match status" value="1"/>
</dbReference>
<protein>
    <submittedName>
        <fullName evidence="2">Uncharacterized protein</fullName>
    </submittedName>
</protein>
<sequence length="89" mass="9719">ILDMLRRTLLFWLGLACKIAFYGAVVVAALWLWQRGVDGALADSRRLALGWSSEYASWRDRAEGARLVREQVGGAAVGGRAGGRGGAWW</sequence>
<proteinExistence type="predicted"/>
<evidence type="ECO:0000313" key="3">
    <source>
        <dbReference type="Proteomes" id="UP001357485"/>
    </source>
</evidence>
<organism evidence="2 3">
    <name type="scientific">Cryomyces antarcticus</name>
    <dbReference type="NCBI Taxonomy" id="329879"/>
    <lineage>
        <taxon>Eukaryota</taxon>
        <taxon>Fungi</taxon>
        <taxon>Dikarya</taxon>
        <taxon>Ascomycota</taxon>
        <taxon>Pezizomycotina</taxon>
        <taxon>Dothideomycetes</taxon>
        <taxon>Dothideomycetes incertae sedis</taxon>
        <taxon>Cryomyces</taxon>
    </lineage>
</organism>
<keyword evidence="3" id="KW-1185">Reference proteome</keyword>
<keyword evidence="1" id="KW-1133">Transmembrane helix</keyword>